<evidence type="ECO:0000259" key="3">
    <source>
        <dbReference type="Pfam" id="PF03787"/>
    </source>
</evidence>
<dbReference type="Proteomes" id="UP000006036">
    <property type="component" value="Chromosome 1"/>
</dbReference>
<reference evidence="5" key="1">
    <citation type="submission" date="2008-08" db="EMBL/GenBank/DDBJ databases">
        <title>Annotation of Helicobacter cinaedi strain CCUG 18818.</title>
        <authorList>
            <consortium name="The Broad Institute Genome Sequencing Platform"/>
            <person name="Fox J.G."/>
            <person name="Shen Z."/>
            <person name="Charoenlap N."/>
            <person name="Schauer D.B."/>
            <person name="Ward D."/>
            <person name="Mehta T."/>
            <person name="Young S."/>
            <person name="Jaffe D."/>
            <person name="Gnerre S."/>
            <person name="Berlin A."/>
            <person name="Heiman D."/>
            <person name="Hepburn T."/>
            <person name="Shea T."/>
            <person name="Sykes S."/>
            <person name="Alvarado L."/>
            <person name="Kodira C."/>
            <person name="Borodovsky M."/>
            <person name="Lander E."/>
            <person name="Galagan J."/>
            <person name="Nusbaum C."/>
            <person name="Birren B."/>
        </authorList>
    </citation>
    <scope>NUCLEOTIDE SEQUENCE</scope>
    <source>
        <strain evidence="5">CCUG 18818</strain>
    </source>
</reference>
<dbReference type="EMBL" id="DS990391">
    <property type="protein sequence ID" value="EFR45859.1"/>
    <property type="molecule type" value="Genomic_DNA"/>
</dbReference>
<feature type="compositionally biased region" description="Basic and acidic residues" evidence="2">
    <location>
        <begin position="63"/>
        <end position="77"/>
    </location>
</feature>
<keyword evidence="6" id="KW-1185">Reference proteome</keyword>
<keyword evidence="1" id="KW-0051">Antiviral defense</keyword>
<feature type="compositionally biased region" description="Polar residues" evidence="2">
    <location>
        <begin position="584"/>
        <end position="593"/>
    </location>
</feature>
<feature type="domain" description="CRISPR type III-associated protein" evidence="3">
    <location>
        <begin position="306"/>
        <end position="466"/>
    </location>
</feature>
<feature type="domain" description="CRISPR type III-associated protein" evidence="3">
    <location>
        <begin position="47"/>
        <end position="249"/>
    </location>
</feature>
<proteinExistence type="predicted"/>
<dbReference type="EMBL" id="AP012492">
    <property type="protein sequence ID" value="BAM33221.1"/>
    <property type="molecule type" value="Genomic_DNA"/>
</dbReference>
<dbReference type="RefSeq" id="WP_002955687.1">
    <property type="nucleotide sequence ID" value="NC_020555.1"/>
</dbReference>
<dbReference type="Pfam" id="PF03787">
    <property type="entry name" value="RAMPs"/>
    <property type="match status" value="2"/>
</dbReference>
<sequence>MIDITAPYRFVRTYNKIFYPSWGQKQGKDISFDMPYIDSQSGQINITITAKSPIFVGNGTGKQQDDTGKNKSDKTDKPQEFFNHNGTYYIPGSSIRGMIRTIATILSFSKMSLDDKTLSCRDINNPAYKKKAMKQNQTFIGWLYVKSKKWYIDEIGTLTKEHKISYEKLEQLFGKSLIANLKNKQAHAKYELLQHKNLHLKEGTIILTGFFGKKKNEFIFPHTITQTHNLTNEQVKTFQEAYYIGTPNESKDWTKRWKQEIKQGKKVPIFFQKTQNNQIRHFGLSMLYKLPYDNSTQALYTRSLAEYNKSYLDCVDRIFGFVRDDTQSHENKALKGRISFSHFKAQGSPKSFAKQSLILSTPRLTFYPYYIDQTPDTLFKTYDDQDSKLSGFKFYVPRHNIMDHKGNGNSNILSHIIPLDKGTTFTGTLRYFNLKKEELGLLLLALTFLQDKHYYKIGGAKPYGFGDCHIKLHTSLNTQEYINAYIDFVKREFGDDPINSQSAKDLLEVSQQMPSDEYLDYMELQEFTKLKSENQSKFGKRHSHNGGNNPHRNHHHNSPNPKAPKPYNESREHKNKDDAFKNTIRISQKGQKH</sequence>
<evidence type="ECO:0000256" key="1">
    <source>
        <dbReference type="ARBA" id="ARBA00023118"/>
    </source>
</evidence>
<evidence type="ECO:0000313" key="4">
    <source>
        <dbReference type="EMBL" id="BAM33221.1"/>
    </source>
</evidence>
<evidence type="ECO:0000313" key="7">
    <source>
        <dbReference type="Proteomes" id="UP000006036"/>
    </source>
</evidence>
<dbReference type="NCBIfam" id="TIGR03986">
    <property type="entry name" value="TIGR03986 family CRISPR-associated RAMP protein"/>
    <property type="match status" value="1"/>
</dbReference>
<dbReference type="InterPro" id="IPR052216">
    <property type="entry name" value="CRISPR_Csm3_endoribonuclease"/>
</dbReference>
<feature type="compositionally biased region" description="Basic and acidic residues" evidence="2">
    <location>
        <begin position="568"/>
        <end position="580"/>
    </location>
</feature>
<evidence type="ECO:0000313" key="5">
    <source>
        <dbReference type="EMBL" id="EFR45859.1"/>
    </source>
</evidence>
<reference evidence="4" key="3">
    <citation type="submission" date="2012-07" db="EMBL/GenBank/DDBJ databases">
        <authorList>
            <person name="Akiyama T."/>
            <person name="Takeshita N."/>
            <person name="Ohmagari N."/>
            <person name="Kirikae T."/>
        </authorList>
    </citation>
    <scope>NUCLEOTIDE SEQUENCE</scope>
    <source>
        <strain evidence="4">ATCC BAA-847</strain>
    </source>
</reference>
<dbReference type="PANTHER" id="PTHR35579:SF3">
    <property type="entry name" value="CRISPR SYSTEM CMS ENDORIBONUCLEASE CSM3"/>
    <property type="match status" value="1"/>
</dbReference>
<dbReference type="InterPro" id="IPR023825">
    <property type="entry name" value="CRISPR-assoc_RAMP_BGP1436"/>
</dbReference>
<dbReference type="PANTHER" id="PTHR35579">
    <property type="entry name" value="CRISPR SYSTEM CMS ENDORIBONUCLEASE CSM3"/>
    <property type="match status" value="1"/>
</dbReference>
<accession>A0AAI8QH10</accession>
<reference evidence="6" key="4">
    <citation type="journal article" date="2014" name="Genome Announc.">
        <title>Draft genome sequences of six enterohepatic helicobacter species isolated from humans and one from rhesus macaques.</title>
        <authorList>
            <person name="Shen Z."/>
            <person name="Sheh A."/>
            <person name="Young S.K."/>
            <person name="Abouelliel A."/>
            <person name="Ward D.V."/>
            <person name="Earl A.M."/>
            <person name="Fox J.G."/>
        </authorList>
    </citation>
    <scope>NUCLEOTIDE SEQUENCE [LARGE SCALE GENOMIC DNA]</scope>
    <source>
        <strain evidence="6">CCUG 18818</strain>
    </source>
</reference>
<dbReference type="Proteomes" id="UP000005755">
    <property type="component" value="Unassembled WGS sequence"/>
</dbReference>
<reference evidence="4 7" key="2">
    <citation type="journal article" date="2012" name="J. Bacteriol.">
        <title>Complete Genome Sequence of Helicobacter cinaedi Type Strain ATCC BAA-847.</title>
        <authorList>
            <person name="Miyoshi-Akiyama T."/>
            <person name="Takeshita N."/>
            <person name="Ohmagari N."/>
            <person name="Kirikae T."/>
        </authorList>
    </citation>
    <scope>NUCLEOTIDE SEQUENCE [LARGE SCALE GENOMIC DNA]</scope>
    <source>
        <strain evidence="4 7">ATCC BAA-847</strain>
    </source>
</reference>
<gene>
    <name evidence="4" type="ORF">HCBAA847_2003</name>
    <name evidence="5" type="ORF">HCCG_00405</name>
</gene>
<evidence type="ECO:0000256" key="2">
    <source>
        <dbReference type="SAM" id="MobiDB-lite"/>
    </source>
</evidence>
<feature type="region of interest" description="Disordered" evidence="2">
    <location>
        <begin position="57"/>
        <end position="77"/>
    </location>
</feature>
<feature type="region of interest" description="Disordered" evidence="2">
    <location>
        <begin position="533"/>
        <end position="593"/>
    </location>
</feature>
<dbReference type="AlphaFoldDB" id="A0AAI8QH10"/>
<dbReference type="GO" id="GO:0051607">
    <property type="term" value="P:defense response to virus"/>
    <property type="evidence" value="ECO:0007669"/>
    <property type="project" value="UniProtKB-KW"/>
</dbReference>
<evidence type="ECO:0000313" key="6">
    <source>
        <dbReference type="Proteomes" id="UP000005755"/>
    </source>
</evidence>
<dbReference type="InterPro" id="IPR005537">
    <property type="entry name" value="RAMP_III_fam"/>
</dbReference>
<organism evidence="4 7">
    <name type="scientific">Helicobacter cinaedi CCUG 18818 = ATCC BAA-847</name>
    <dbReference type="NCBI Taxonomy" id="537971"/>
    <lineage>
        <taxon>Bacteria</taxon>
        <taxon>Pseudomonadati</taxon>
        <taxon>Campylobacterota</taxon>
        <taxon>Epsilonproteobacteria</taxon>
        <taxon>Campylobacterales</taxon>
        <taxon>Helicobacteraceae</taxon>
        <taxon>Helicobacter</taxon>
    </lineage>
</organism>
<name>A0AAI8QH10_9HELI</name>
<protein>
    <submittedName>
        <fullName evidence="4">CRISPR-associated RAMP protein</fullName>
    </submittedName>
    <submittedName>
        <fullName evidence="5">CRISPR-associated protein</fullName>
    </submittedName>
</protein>
<dbReference type="KEGG" id="hcb:HCBAA847_2003"/>